<dbReference type="Pfam" id="PF20043">
    <property type="entry name" value="DUF6445"/>
    <property type="match status" value="1"/>
</dbReference>
<organism evidence="1">
    <name type="scientific">uncultured Sphingomonadaceae bacterium</name>
    <dbReference type="NCBI Taxonomy" id="169976"/>
    <lineage>
        <taxon>Bacteria</taxon>
        <taxon>Pseudomonadati</taxon>
        <taxon>Pseudomonadota</taxon>
        <taxon>Alphaproteobacteria</taxon>
        <taxon>Sphingomonadales</taxon>
        <taxon>Sphingomonadaceae</taxon>
        <taxon>environmental samples</taxon>
    </lineage>
</organism>
<dbReference type="AlphaFoldDB" id="A0A6J4SWP7"/>
<proteinExistence type="predicted"/>
<reference evidence="1" key="1">
    <citation type="submission" date="2020-02" db="EMBL/GenBank/DDBJ databases">
        <authorList>
            <person name="Meier V. D."/>
        </authorList>
    </citation>
    <scope>NUCLEOTIDE SEQUENCE</scope>
    <source>
        <strain evidence="1">AVDCRST_MAG91</strain>
    </source>
</reference>
<name>A0A6J4SWP7_9SPHN</name>
<evidence type="ECO:0000313" key="1">
    <source>
        <dbReference type="EMBL" id="CAA9507687.1"/>
    </source>
</evidence>
<sequence>MIRVVDAMNKLGSDVRRIGREEQPLVTIDDFAPDPDSLRAAAITTPFGAAGQHYPGIRAPLPASYWTDQRPVIAAALREAFGGRGEFEVIDASFSIVTRSPGALSLKQRLPHCDAFGRERIALLHYLSPEGGDGTAFFRHRSTGYETIDHTRAPAYFDRLNAELRDGGTPRAGYIASDTALFERTALAEARYNRALLYRSYVLHSGAIAPGALLSPDPAVGRLTVTAFLTIE</sequence>
<protein>
    <submittedName>
        <fullName evidence="1">Uncharacterized protein</fullName>
    </submittedName>
</protein>
<dbReference type="EMBL" id="CADCVX010000284">
    <property type="protein sequence ID" value="CAA9507687.1"/>
    <property type="molecule type" value="Genomic_DNA"/>
</dbReference>
<gene>
    <name evidence="1" type="ORF">AVDCRST_MAG91-1437</name>
</gene>
<accession>A0A6J4SWP7</accession>
<dbReference type="InterPro" id="IPR045617">
    <property type="entry name" value="DUF6445"/>
</dbReference>